<keyword evidence="6" id="KW-1185">Reference proteome</keyword>
<keyword evidence="2" id="KW-0560">Oxidoreductase</keyword>
<evidence type="ECO:0000313" key="6">
    <source>
        <dbReference type="Proteomes" id="UP000799441"/>
    </source>
</evidence>
<evidence type="ECO:0000259" key="4">
    <source>
        <dbReference type="SMART" id="SM00822"/>
    </source>
</evidence>
<evidence type="ECO:0000256" key="2">
    <source>
        <dbReference type="ARBA" id="ARBA00023002"/>
    </source>
</evidence>
<dbReference type="SMART" id="SM00822">
    <property type="entry name" value="PKS_KR"/>
    <property type="match status" value="1"/>
</dbReference>
<reference evidence="5" key="1">
    <citation type="journal article" date="2020" name="Stud. Mycol.">
        <title>101 Dothideomycetes genomes: a test case for predicting lifestyles and emergence of pathogens.</title>
        <authorList>
            <person name="Haridas S."/>
            <person name="Albert R."/>
            <person name="Binder M."/>
            <person name="Bloem J."/>
            <person name="Labutti K."/>
            <person name="Salamov A."/>
            <person name="Andreopoulos B."/>
            <person name="Baker S."/>
            <person name="Barry K."/>
            <person name="Bills G."/>
            <person name="Bluhm B."/>
            <person name="Cannon C."/>
            <person name="Castanera R."/>
            <person name="Culley D."/>
            <person name="Daum C."/>
            <person name="Ezra D."/>
            <person name="Gonzalez J."/>
            <person name="Henrissat B."/>
            <person name="Kuo A."/>
            <person name="Liang C."/>
            <person name="Lipzen A."/>
            <person name="Lutzoni F."/>
            <person name="Magnuson J."/>
            <person name="Mondo S."/>
            <person name="Nolan M."/>
            <person name="Ohm R."/>
            <person name="Pangilinan J."/>
            <person name="Park H.-J."/>
            <person name="Ramirez L."/>
            <person name="Alfaro M."/>
            <person name="Sun H."/>
            <person name="Tritt A."/>
            <person name="Yoshinaga Y."/>
            <person name="Zwiers L.-H."/>
            <person name="Turgeon B."/>
            <person name="Goodwin S."/>
            <person name="Spatafora J."/>
            <person name="Crous P."/>
            <person name="Grigoriev I."/>
        </authorList>
    </citation>
    <scope>NUCLEOTIDE SEQUENCE</scope>
    <source>
        <strain evidence="5">CBS 116435</strain>
    </source>
</reference>
<comment type="similarity">
    <text evidence="1">Belongs to the short-chain dehydrogenases/reductases (SDR) family.</text>
</comment>
<dbReference type="Proteomes" id="UP000799441">
    <property type="component" value="Unassembled WGS sequence"/>
</dbReference>
<dbReference type="InterPro" id="IPR002347">
    <property type="entry name" value="SDR_fam"/>
</dbReference>
<organism evidence="5 6">
    <name type="scientific">Polychaeton citri CBS 116435</name>
    <dbReference type="NCBI Taxonomy" id="1314669"/>
    <lineage>
        <taxon>Eukaryota</taxon>
        <taxon>Fungi</taxon>
        <taxon>Dikarya</taxon>
        <taxon>Ascomycota</taxon>
        <taxon>Pezizomycotina</taxon>
        <taxon>Dothideomycetes</taxon>
        <taxon>Dothideomycetidae</taxon>
        <taxon>Capnodiales</taxon>
        <taxon>Capnodiaceae</taxon>
        <taxon>Polychaeton</taxon>
    </lineage>
</organism>
<dbReference type="InterPro" id="IPR057326">
    <property type="entry name" value="KR_dom"/>
</dbReference>
<dbReference type="PRINTS" id="PR00081">
    <property type="entry name" value="GDHRDH"/>
</dbReference>
<evidence type="ECO:0000313" key="5">
    <source>
        <dbReference type="EMBL" id="KAF2720484.1"/>
    </source>
</evidence>
<dbReference type="SUPFAM" id="SSF51735">
    <property type="entry name" value="NAD(P)-binding Rossmann-fold domains"/>
    <property type="match status" value="1"/>
</dbReference>
<dbReference type="PANTHER" id="PTHR42901">
    <property type="entry name" value="ALCOHOL DEHYDROGENASE"/>
    <property type="match status" value="1"/>
</dbReference>
<dbReference type="EMBL" id="MU003799">
    <property type="protein sequence ID" value="KAF2720484.1"/>
    <property type="molecule type" value="Genomic_DNA"/>
</dbReference>
<dbReference type="AlphaFoldDB" id="A0A9P4Q952"/>
<feature type="region of interest" description="Disordered" evidence="3">
    <location>
        <begin position="1"/>
        <end position="25"/>
    </location>
</feature>
<dbReference type="PANTHER" id="PTHR42901:SF1">
    <property type="entry name" value="ALCOHOL DEHYDROGENASE"/>
    <property type="match status" value="1"/>
</dbReference>
<proteinExistence type="inferred from homology"/>
<gene>
    <name evidence="5" type="ORF">K431DRAFT_270671</name>
</gene>
<name>A0A9P4Q952_9PEZI</name>
<comment type="caution">
    <text evidence="5">The sequence shown here is derived from an EMBL/GenBank/DDBJ whole genome shotgun (WGS) entry which is preliminary data.</text>
</comment>
<sequence length="308" mass="33161">MAPFPSPTSKWHDNTYPSLSPTRPELSAKGKTVVITGGGTGIGAETGCYFAKAGASRIALLGRREQPLLENKASIEQEFPNVEVFVASTDVTKKDQVDAAFEKFVGSGKIDVMVSNAAIAGPLESIENVDGEKFLDGVQQNLRGSLFVAKAFLRFAAKDAVAIDVSSSAAHMQFAAGFASYTVAKLAVFRLWDSLAFANPDLSVFHIQPGVVDTAMNREAGGVAALGFEDHVSLPASFNVWLASPEARFLKGKFLWANWDVDELKAQAKEIETSTQFSIGLVGWPFQETDWKFELPSEAAADSAFRSK</sequence>
<accession>A0A9P4Q952</accession>
<protein>
    <submittedName>
        <fullName evidence="5">Oxidoreductase</fullName>
    </submittedName>
</protein>
<evidence type="ECO:0000256" key="1">
    <source>
        <dbReference type="ARBA" id="ARBA00006484"/>
    </source>
</evidence>
<feature type="domain" description="Ketoreductase" evidence="4">
    <location>
        <begin position="31"/>
        <end position="203"/>
    </location>
</feature>
<dbReference type="CDD" id="cd05233">
    <property type="entry name" value="SDR_c"/>
    <property type="match status" value="1"/>
</dbReference>
<evidence type="ECO:0000256" key="3">
    <source>
        <dbReference type="SAM" id="MobiDB-lite"/>
    </source>
</evidence>
<dbReference type="InterPro" id="IPR036291">
    <property type="entry name" value="NAD(P)-bd_dom_sf"/>
</dbReference>
<dbReference type="Pfam" id="PF00106">
    <property type="entry name" value="adh_short"/>
    <property type="match status" value="1"/>
</dbReference>
<dbReference type="OrthoDB" id="1933717at2759"/>
<dbReference type="Gene3D" id="3.40.50.720">
    <property type="entry name" value="NAD(P)-binding Rossmann-like Domain"/>
    <property type="match status" value="1"/>
</dbReference>
<dbReference type="GO" id="GO:0016491">
    <property type="term" value="F:oxidoreductase activity"/>
    <property type="evidence" value="ECO:0007669"/>
    <property type="project" value="UniProtKB-KW"/>
</dbReference>